<dbReference type="InterPro" id="IPR036396">
    <property type="entry name" value="Cyt_P450_sf"/>
</dbReference>
<evidence type="ECO:0000256" key="2">
    <source>
        <dbReference type="ARBA" id="ARBA00022617"/>
    </source>
</evidence>
<dbReference type="RefSeq" id="WP_189255226.1">
    <property type="nucleotide sequence ID" value="NZ_BMRE01000016.1"/>
</dbReference>
<sequence length="477" mass="53633">MTAYKSLAAFGVVGAAAFAHWRWSKKPIRTPEGTVHPPLAAAGLDGVPGIGLLARLHSLITDPIGLIERNARVHGDMFTLRAPMIYDITFLLDRDAYAMVMNLPADHAAIGPVLSRVPTVGYWFPRSRRDPESLQQLVVAGRRLMAEMLPQHKVRTLPNRITGITTRHMSEWGPTTDMTEVLHLVVYEVVGRYFMGDTIWTAIGDELSRLYRTIADGVDVMRAALSITPLHQFMPEYRATTQLFQLLRSELSGFRSADSPLLGAIDRLRIDGEPLDEADILWMFMYVLWNAMAYPGTYAYWSLVDVLTTPGVRNRVTELDDRAARQEVLGRCVLETIRLNPVSTLVRYLYKPLEFTRNGTIYHIPAGQAVGVFPRGLNRDQRYVPDAPESYDPDRFVRVPALRTTSFGRGPFGCIAQDFSKIVLSSVLNDVLTRFDIVLLDQPANRRCRVHQNYPDTPLTVRLMPRDLGSSAGFRPL</sequence>
<accession>A0ABQ2ULK9</accession>
<dbReference type="Pfam" id="PF00067">
    <property type="entry name" value="p450"/>
    <property type="match status" value="1"/>
</dbReference>
<dbReference type="EMBL" id="BMRE01000016">
    <property type="protein sequence ID" value="GGU43604.1"/>
    <property type="molecule type" value="Genomic_DNA"/>
</dbReference>
<organism evidence="5 6">
    <name type="scientific">Lentzea flava</name>
    <dbReference type="NCBI Taxonomy" id="103732"/>
    <lineage>
        <taxon>Bacteria</taxon>
        <taxon>Bacillati</taxon>
        <taxon>Actinomycetota</taxon>
        <taxon>Actinomycetes</taxon>
        <taxon>Pseudonocardiales</taxon>
        <taxon>Pseudonocardiaceae</taxon>
        <taxon>Lentzea</taxon>
    </lineage>
</organism>
<reference evidence="6" key="1">
    <citation type="journal article" date="2019" name="Int. J. Syst. Evol. Microbiol.">
        <title>The Global Catalogue of Microorganisms (GCM) 10K type strain sequencing project: providing services to taxonomists for standard genome sequencing and annotation.</title>
        <authorList>
            <consortium name="The Broad Institute Genomics Platform"/>
            <consortium name="The Broad Institute Genome Sequencing Center for Infectious Disease"/>
            <person name="Wu L."/>
            <person name="Ma J."/>
        </authorList>
    </citation>
    <scope>NUCLEOTIDE SEQUENCE [LARGE SCALE GENOMIC DNA]</scope>
    <source>
        <strain evidence="6">JCM 3296</strain>
    </source>
</reference>
<dbReference type="CDD" id="cd00302">
    <property type="entry name" value="cytochrome_P450"/>
    <property type="match status" value="1"/>
</dbReference>
<dbReference type="InterPro" id="IPR001128">
    <property type="entry name" value="Cyt_P450"/>
</dbReference>
<comment type="caution">
    <text evidence="5">The sequence shown here is derived from an EMBL/GenBank/DDBJ whole genome shotgun (WGS) entry which is preliminary data.</text>
</comment>
<name>A0ABQ2ULK9_9PSEU</name>
<dbReference type="Gene3D" id="1.10.630.10">
    <property type="entry name" value="Cytochrome P450"/>
    <property type="match status" value="1"/>
</dbReference>
<keyword evidence="6" id="KW-1185">Reference proteome</keyword>
<keyword evidence="4" id="KW-0408">Iron</keyword>
<keyword evidence="2" id="KW-0349">Heme</keyword>
<dbReference type="PANTHER" id="PTHR24304">
    <property type="entry name" value="CYTOCHROME P450 FAMILY 7"/>
    <property type="match status" value="1"/>
</dbReference>
<evidence type="ECO:0000256" key="3">
    <source>
        <dbReference type="ARBA" id="ARBA00022723"/>
    </source>
</evidence>
<dbReference type="InterPro" id="IPR050529">
    <property type="entry name" value="CYP450_sterol_14alpha_dmase"/>
</dbReference>
<evidence type="ECO:0000256" key="4">
    <source>
        <dbReference type="ARBA" id="ARBA00023004"/>
    </source>
</evidence>
<dbReference type="SUPFAM" id="SSF48264">
    <property type="entry name" value="Cytochrome P450"/>
    <property type="match status" value="1"/>
</dbReference>
<proteinExistence type="inferred from homology"/>
<gene>
    <name evidence="5" type="ORF">GCM10010178_40180</name>
</gene>
<evidence type="ECO:0000313" key="6">
    <source>
        <dbReference type="Proteomes" id="UP000649573"/>
    </source>
</evidence>
<keyword evidence="3" id="KW-0479">Metal-binding</keyword>
<comment type="similarity">
    <text evidence="1">Belongs to the cytochrome P450 family.</text>
</comment>
<evidence type="ECO:0000313" key="5">
    <source>
        <dbReference type="EMBL" id="GGU43604.1"/>
    </source>
</evidence>
<protein>
    <submittedName>
        <fullName evidence="5">Cytochrome P450</fullName>
    </submittedName>
</protein>
<dbReference type="Proteomes" id="UP000649573">
    <property type="component" value="Unassembled WGS sequence"/>
</dbReference>
<dbReference type="PANTHER" id="PTHR24304:SF2">
    <property type="entry name" value="24-HYDROXYCHOLESTEROL 7-ALPHA-HYDROXYLASE"/>
    <property type="match status" value="1"/>
</dbReference>
<evidence type="ECO:0000256" key="1">
    <source>
        <dbReference type="ARBA" id="ARBA00010617"/>
    </source>
</evidence>